<name>A0ABX5M0C0_9GAMM</name>
<proteinExistence type="predicted"/>
<dbReference type="InterPro" id="IPR000620">
    <property type="entry name" value="EamA_dom"/>
</dbReference>
<keyword evidence="4" id="KW-1185">Reference proteome</keyword>
<feature type="transmembrane region" description="Helical" evidence="1">
    <location>
        <begin position="68"/>
        <end position="87"/>
    </location>
</feature>
<evidence type="ECO:0000313" key="4">
    <source>
        <dbReference type="Proteomes" id="UP000248090"/>
    </source>
</evidence>
<protein>
    <recommendedName>
        <fullName evidence="2">EamA domain-containing protein</fullName>
    </recommendedName>
</protein>
<feature type="transmembrane region" description="Helical" evidence="1">
    <location>
        <begin position="191"/>
        <end position="215"/>
    </location>
</feature>
<accession>A0ABX5M0C0</accession>
<feature type="domain" description="EamA" evidence="2">
    <location>
        <begin position="162"/>
        <end position="299"/>
    </location>
</feature>
<feature type="transmembrane region" description="Helical" evidence="1">
    <location>
        <begin position="161"/>
        <end position="179"/>
    </location>
</feature>
<gene>
    <name evidence="3" type="ORF">WH50_07495</name>
</gene>
<feature type="transmembrane region" description="Helical" evidence="1">
    <location>
        <begin position="38"/>
        <end position="56"/>
    </location>
</feature>
<dbReference type="Pfam" id="PF00892">
    <property type="entry name" value="EamA"/>
    <property type="match status" value="1"/>
</dbReference>
<evidence type="ECO:0000259" key="2">
    <source>
        <dbReference type="Pfam" id="PF00892"/>
    </source>
</evidence>
<keyword evidence="1" id="KW-1133">Transmembrane helix</keyword>
<evidence type="ECO:0000256" key="1">
    <source>
        <dbReference type="SAM" id="Phobius"/>
    </source>
</evidence>
<dbReference type="InterPro" id="IPR037185">
    <property type="entry name" value="EmrE-like"/>
</dbReference>
<dbReference type="EMBL" id="LAPT01000029">
    <property type="protein sequence ID" value="PXF31937.1"/>
    <property type="molecule type" value="Genomic_DNA"/>
</dbReference>
<dbReference type="RefSeq" id="WP_110186763.1">
    <property type="nucleotide sequence ID" value="NZ_CP177354.1"/>
</dbReference>
<keyword evidence="1" id="KW-0812">Transmembrane</keyword>
<dbReference type="Proteomes" id="UP000248090">
    <property type="component" value="Unassembled WGS sequence"/>
</dbReference>
<comment type="caution">
    <text evidence="3">The sequence shown here is derived from an EMBL/GenBank/DDBJ whole genome shotgun (WGS) entry which is preliminary data.</text>
</comment>
<reference evidence="3 4" key="1">
    <citation type="submission" date="2015-03" db="EMBL/GenBank/DDBJ databases">
        <authorList>
            <person name="Krishnan R."/>
            <person name="Midha S."/>
            <person name="Patil P.B."/>
            <person name="Rameshkumar N."/>
        </authorList>
    </citation>
    <scope>NUCLEOTIDE SEQUENCE [LARGE SCALE GENOMIC DNA]</scope>
    <source>
        <strain evidence="3 4">L1E11</strain>
    </source>
</reference>
<feature type="transmembrane region" description="Helical" evidence="1">
    <location>
        <begin position="255"/>
        <end position="275"/>
    </location>
</feature>
<evidence type="ECO:0000313" key="3">
    <source>
        <dbReference type="EMBL" id="PXF31937.1"/>
    </source>
</evidence>
<feature type="transmembrane region" description="Helical" evidence="1">
    <location>
        <begin position="107"/>
        <end position="140"/>
    </location>
</feature>
<dbReference type="SUPFAM" id="SSF103481">
    <property type="entry name" value="Multidrug resistance efflux transporter EmrE"/>
    <property type="match status" value="2"/>
</dbReference>
<organism evidence="3 4">
    <name type="scientific">Pokkaliibacter plantistimulans</name>
    <dbReference type="NCBI Taxonomy" id="1635171"/>
    <lineage>
        <taxon>Bacteria</taxon>
        <taxon>Pseudomonadati</taxon>
        <taxon>Pseudomonadota</taxon>
        <taxon>Gammaproteobacteria</taxon>
        <taxon>Oceanospirillales</taxon>
        <taxon>Balneatrichaceae</taxon>
        <taxon>Pokkaliibacter</taxon>
    </lineage>
</organism>
<feature type="transmembrane region" description="Helical" evidence="1">
    <location>
        <begin position="227"/>
        <end position="249"/>
    </location>
</feature>
<keyword evidence="1" id="KW-0472">Membrane</keyword>
<sequence length="301" mass="32349">MSAWIGLTLFAALMQAARTGMQKQLSTRTSAMTTTLARYFYTLPLAWLYLSAVLHIRSVDFPQVQATFLTFAAMSAVAQILATVFMVKLFQQRNFAVGISYAKSEAIMVALLGALFFAEPLTLLGWLSVGAGAIGILLLSPRGDASGGMASRIAALLTSKSAAYGLATGVCFALSSLWLRQASLSLETDKVASAAMTLATMISIQCVLIVSYQAARTPAELRHMFSHWPLVLGVGITSMCGSIGWFTAMTLENPALVKTLGQVEFFFTLIIALRIFKESFSLREYLGMAAIIVSVIGVLNV</sequence>